<protein>
    <submittedName>
        <fullName evidence="2">Uncharacterized protein</fullName>
    </submittedName>
</protein>
<comment type="caution">
    <text evidence="2">The sequence shown here is derived from an EMBL/GenBank/DDBJ whole genome shotgun (WGS) entry which is preliminary data.</text>
</comment>
<reference evidence="2" key="1">
    <citation type="submission" date="2021-03" db="EMBL/GenBank/DDBJ databases">
        <authorList>
            <person name="Tagirdzhanova G."/>
        </authorList>
    </citation>
    <scope>NUCLEOTIDE SEQUENCE</scope>
</reference>
<dbReference type="Proteomes" id="UP000664203">
    <property type="component" value="Unassembled WGS sequence"/>
</dbReference>
<feature type="region of interest" description="Disordered" evidence="1">
    <location>
        <begin position="257"/>
        <end position="286"/>
    </location>
</feature>
<sequence>MNPISPWHLMREFLGAALFQSPQNAELLRLTLRLETELEAPGLSVHDGSIYEIMRVANTLKDDQSIRKITGLARVIHTAEYDHTAGNDLLDLAIDESLDNIAKSLIEGHLMDVAKGKFEWLHEVKDLGCSTKEMLGFLQVSDPYIQESNCLVTSNDANPEGDHPGELDPKLHQNHCVHEGGSEINQLRTLTDLRPRFDWEQCASDRNEILRVVSAYCGFAGVIPDWKSGTIFAGRIEFFGSGASVWVSDGQEWVENEMTSTEEDKKHGEMDSGSNQGSGKTEKRGAQQVLNDEVVASHENKMPIQRSGQPAHLSNLSLATSKENRHEGNEGSENSLHTVSGMSGFGTSFDNPRSIIREGKSTGSIAPPTQSLSSAQTLQMEPKSRYSLTDSEMKIVDFLKEATTRICSAAKVLQNKSFCCNAFTIIILRESSNVRDHIVDLVSISFETLKDLRDSMSAIRIESTGGLPSIQGEGLTRCSTIGLKLLGIFSRAVSSLQSPHGGPFPDSSVISHLHICSLVTQFLGLGLAFYTQAHLGPYSPFFLENPLTDMTLAGTMHSSMIIKACLRKLTCLGEMVRGPVFVFELLYHGPISSVSRSNDTTFDLCGRGVDIAETWGPGLLISNPGTTYGHRVYAIEIGGGVIRRGSTHEHMAEPLYHWSPQYESYDRMRRQGTFNLWDGIRIGGIRTRLACPLDPERCRQQSQQFLSYLGTETNYWELAERQVALQAGYYTVLQLGNTYVRKFGITVKQQIIEQWSLMPHINMLDVPWGLQVSLCTGVARRVSLRTLIEGSLLTQIDTLQHDQWQKILPKAQAAFRGSIDLDSWIEELNANEKSCLISIIAYVLGVLKHTGMDREGKLLSILWPHKPNLSYGIKLRCRGENSWTRILHDSESCATFAAVTSLCFEGHNHECRNLAAPLWLKAGGVLSTAVCPDLTAGKYTAATSSQLRLEEGQRYWFGKIGGEHYVVVRKTKDGDVYLFVRRNRIPKAVAQKVVGRNVLREKPDVTFEAVDVLVLGDEGGH</sequence>
<dbReference type="EMBL" id="CAJPDR010000579">
    <property type="protein sequence ID" value="CAF9939927.1"/>
    <property type="molecule type" value="Genomic_DNA"/>
</dbReference>
<keyword evidence="3" id="KW-1185">Reference proteome</keyword>
<accession>A0A8H3J3A3</accession>
<dbReference type="AlphaFoldDB" id="A0A8H3J3A3"/>
<evidence type="ECO:0000313" key="3">
    <source>
        <dbReference type="Proteomes" id="UP000664203"/>
    </source>
</evidence>
<name>A0A8H3J3A3_9LECA</name>
<proteinExistence type="predicted"/>
<organism evidence="2 3">
    <name type="scientific">Alectoria fallacina</name>
    <dbReference type="NCBI Taxonomy" id="1903189"/>
    <lineage>
        <taxon>Eukaryota</taxon>
        <taxon>Fungi</taxon>
        <taxon>Dikarya</taxon>
        <taxon>Ascomycota</taxon>
        <taxon>Pezizomycotina</taxon>
        <taxon>Lecanoromycetes</taxon>
        <taxon>OSLEUM clade</taxon>
        <taxon>Lecanoromycetidae</taxon>
        <taxon>Lecanorales</taxon>
        <taxon>Lecanorineae</taxon>
        <taxon>Parmeliaceae</taxon>
        <taxon>Alectoria</taxon>
    </lineage>
</organism>
<dbReference type="OrthoDB" id="428577at2759"/>
<gene>
    <name evidence="2" type="ORF">ALECFALPRED_008377</name>
</gene>
<evidence type="ECO:0000256" key="1">
    <source>
        <dbReference type="SAM" id="MobiDB-lite"/>
    </source>
</evidence>
<evidence type="ECO:0000313" key="2">
    <source>
        <dbReference type="EMBL" id="CAF9939927.1"/>
    </source>
</evidence>